<dbReference type="Proteomes" id="UP000004994">
    <property type="component" value="Chromosome 7"/>
</dbReference>
<dbReference type="AlphaFoldDB" id="A0A3Q7HB33"/>
<keyword evidence="1" id="KW-0732">Signal</keyword>
<evidence type="ECO:0000313" key="3">
    <source>
        <dbReference type="Proteomes" id="UP000004994"/>
    </source>
</evidence>
<protein>
    <submittedName>
        <fullName evidence="2">Uncharacterized protein</fullName>
    </submittedName>
</protein>
<accession>A0A3Q7HB33</accession>
<feature type="chain" id="PRO_5018771387" evidence="1">
    <location>
        <begin position="21"/>
        <end position="109"/>
    </location>
</feature>
<proteinExistence type="predicted"/>
<sequence length="109" mass="12462">MAKNLSICLWGVAVPSVLQAAASSLQRLSSDEKRLILGWNVRRLIGRYKNNEKRASWKLVKAYSHHRSLVGYAKVHRRPADVLEQHGRYSEAEELLELDPSLHMVDSKK</sequence>
<name>A0A3Q7HB33_SOLLC</name>
<evidence type="ECO:0000256" key="1">
    <source>
        <dbReference type="SAM" id="SignalP"/>
    </source>
</evidence>
<dbReference type="Gramene" id="Solyc07g049495.1.1">
    <property type="protein sequence ID" value="Solyc07g049495.1.1"/>
    <property type="gene ID" value="Solyc07g049495.1"/>
</dbReference>
<reference evidence="2" key="1">
    <citation type="journal article" date="2012" name="Nature">
        <title>The tomato genome sequence provides insights into fleshy fruit evolution.</title>
        <authorList>
            <consortium name="Tomato Genome Consortium"/>
        </authorList>
    </citation>
    <scope>NUCLEOTIDE SEQUENCE [LARGE SCALE GENOMIC DNA]</scope>
    <source>
        <strain evidence="2">cv. Heinz 1706</strain>
    </source>
</reference>
<evidence type="ECO:0000313" key="2">
    <source>
        <dbReference type="EnsemblPlants" id="Solyc07g049495.1.1"/>
    </source>
</evidence>
<organism evidence="2">
    <name type="scientific">Solanum lycopersicum</name>
    <name type="common">Tomato</name>
    <name type="synonym">Lycopersicon esculentum</name>
    <dbReference type="NCBI Taxonomy" id="4081"/>
    <lineage>
        <taxon>Eukaryota</taxon>
        <taxon>Viridiplantae</taxon>
        <taxon>Streptophyta</taxon>
        <taxon>Embryophyta</taxon>
        <taxon>Tracheophyta</taxon>
        <taxon>Spermatophyta</taxon>
        <taxon>Magnoliopsida</taxon>
        <taxon>eudicotyledons</taxon>
        <taxon>Gunneridae</taxon>
        <taxon>Pentapetalae</taxon>
        <taxon>asterids</taxon>
        <taxon>lamiids</taxon>
        <taxon>Solanales</taxon>
        <taxon>Solanaceae</taxon>
        <taxon>Solanoideae</taxon>
        <taxon>Solaneae</taxon>
        <taxon>Solanum</taxon>
        <taxon>Solanum subgen. Lycopersicon</taxon>
    </lineage>
</organism>
<keyword evidence="3" id="KW-1185">Reference proteome</keyword>
<reference evidence="2" key="2">
    <citation type="submission" date="2019-01" db="UniProtKB">
        <authorList>
            <consortium name="EnsemblPlants"/>
        </authorList>
    </citation>
    <scope>IDENTIFICATION</scope>
    <source>
        <strain evidence="2">cv. Heinz 1706</strain>
    </source>
</reference>
<dbReference type="EnsemblPlants" id="Solyc07g049495.1.1">
    <property type="protein sequence ID" value="Solyc07g049495.1.1"/>
    <property type="gene ID" value="Solyc07g049495.1"/>
</dbReference>
<feature type="signal peptide" evidence="1">
    <location>
        <begin position="1"/>
        <end position="20"/>
    </location>
</feature>
<dbReference type="InParanoid" id="A0A3Q7HB33"/>